<keyword evidence="3 7" id="KW-0694">RNA-binding</keyword>
<feature type="domain" description="RRM" evidence="10">
    <location>
        <begin position="139"/>
        <end position="221"/>
    </location>
</feature>
<evidence type="ECO:0000256" key="4">
    <source>
        <dbReference type="ARBA" id="ARBA00023242"/>
    </source>
</evidence>
<dbReference type="SUPFAM" id="SSF54928">
    <property type="entry name" value="RNA-binding domain, RBD"/>
    <property type="match status" value="1"/>
</dbReference>
<organism evidence="11 12">
    <name type="scientific">Neodothiora populina</name>
    <dbReference type="NCBI Taxonomy" id="2781224"/>
    <lineage>
        <taxon>Eukaryota</taxon>
        <taxon>Fungi</taxon>
        <taxon>Dikarya</taxon>
        <taxon>Ascomycota</taxon>
        <taxon>Pezizomycotina</taxon>
        <taxon>Dothideomycetes</taxon>
        <taxon>Dothideomycetidae</taxon>
        <taxon>Dothideales</taxon>
        <taxon>Dothioraceae</taxon>
        <taxon>Neodothiora</taxon>
    </lineage>
</organism>
<comment type="similarity">
    <text evidence="2">Belongs to the ESF2/ABP1 family.</text>
</comment>
<dbReference type="Gene3D" id="3.30.70.330">
    <property type="match status" value="1"/>
</dbReference>
<sequence length="357" mass="40133">MTTRKRNEWLDTGVSDDEDDQAQNDSDDQQESRGALTGRSAKRRRVNQEDNGSEDESGDEEETSAKDTTRSRSKFTLNESDAASDDDVDVNGQQHASDDEHGDQPPATGSRSDLTKEPKIKPLSAKQVDKARRAAKKTGVIYLSRIPPFMKPATLKHLLESYGEIGRIFLTPEDHAQHQRRVKSGGNKKKSFTDGWVEFKSKKTAKIVAETLNGSIVGGKKGNFYHDDVWNMKYLKGFKWSHLTEQIANENAERAARLRAEISKTRRENKKFVEDVERAKMLETMQAKRKAREEKEAAAGNSEDGHQATTSATSTQNKTRERPGLQFKQNQVKSKKAKDGAKADQPELVNRVLKTIF</sequence>
<dbReference type="PANTHER" id="PTHR12311">
    <property type="entry name" value="ACTIVATOR OF BASAL TRANSCRIPTION 1"/>
    <property type="match status" value="1"/>
</dbReference>
<keyword evidence="12" id="KW-1185">Reference proteome</keyword>
<proteinExistence type="inferred from homology"/>
<evidence type="ECO:0000256" key="5">
    <source>
        <dbReference type="ARBA" id="ARBA00025024"/>
    </source>
</evidence>
<feature type="region of interest" description="Disordered" evidence="9">
    <location>
        <begin position="1"/>
        <end position="131"/>
    </location>
</feature>
<reference evidence="11 12" key="1">
    <citation type="submission" date="2024-07" db="EMBL/GenBank/DDBJ databases">
        <title>Draft sequence of the Neodothiora populina.</title>
        <authorList>
            <person name="Drown D.D."/>
            <person name="Schuette U.S."/>
            <person name="Buechlein A.B."/>
            <person name="Rusch D.R."/>
            <person name="Winton L.W."/>
            <person name="Adams G.A."/>
        </authorList>
    </citation>
    <scope>NUCLEOTIDE SEQUENCE [LARGE SCALE GENOMIC DNA]</scope>
    <source>
        <strain evidence="11 12">CPC 39397</strain>
    </source>
</reference>
<dbReference type="PANTHER" id="PTHR12311:SF7">
    <property type="entry name" value="ACTIVATOR OF BASAL TRANSCRIPTION 1"/>
    <property type="match status" value="1"/>
</dbReference>
<dbReference type="EMBL" id="JBFMKM010000010">
    <property type="protein sequence ID" value="KAL1303523.1"/>
    <property type="molecule type" value="Genomic_DNA"/>
</dbReference>
<gene>
    <name evidence="11" type="ORF">AAFC00_006898</name>
</gene>
<dbReference type="SMART" id="SM00360">
    <property type="entry name" value="RRM"/>
    <property type="match status" value="1"/>
</dbReference>
<evidence type="ECO:0000256" key="7">
    <source>
        <dbReference type="PROSITE-ProRule" id="PRU00176"/>
    </source>
</evidence>
<dbReference type="InterPro" id="IPR000504">
    <property type="entry name" value="RRM_dom"/>
</dbReference>
<dbReference type="InterPro" id="IPR035979">
    <property type="entry name" value="RBD_domain_sf"/>
</dbReference>
<dbReference type="InterPro" id="IPR034353">
    <property type="entry name" value="ABT1/ESF2_RRM"/>
</dbReference>
<evidence type="ECO:0000256" key="6">
    <source>
        <dbReference type="ARBA" id="ARBA00032634"/>
    </source>
</evidence>
<dbReference type="RefSeq" id="XP_069199798.1">
    <property type="nucleotide sequence ID" value="XM_069346919.1"/>
</dbReference>
<keyword evidence="4" id="KW-0539">Nucleus</keyword>
<dbReference type="InterPro" id="IPR012677">
    <property type="entry name" value="Nucleotide-bd_a/b_plait_sf"/>
</dbReference>
<dbReference type="Proteomes" id="UP001562354">
    <property type="component" value="Unassembled WGS sequence"/>
</dbReference>
<dbReference type="GeneID" id="95980597"/>
<evidence type="ECO:0000256" key="9">
    <source>
        <dbReference type="SAM" id="MobiDB-lite"/>
    </source>
</evidence>
<evidence type="ECO:0000259" key="10">
    <source>
        <dbReference type="PROSITE" id="PS50102"/>
    </source>
</evidence>
<dbReference type="InterPro" id="IPR039119">
    <property type="entry name" value="ABT1/Esf2"/>
</dbReference>
<comment type="caution">
    <text evidence="11">The sequence shown here is derived from an EMBL/GenBank/DDBJ whole genome shotgun (WGS) entry which is preliminary data.</text>
</comment>
<comment type="function">
    <text evidence="5">Involved in the small subunit (SSU) processome assembly and function, and in the 18S rRNA synthesis. Required for the early cleavages at sites A0, A1 and A2.</text>
</comment>
<evidence type="ECO:0000256" key="2">
    <source>
        <dbReference type="ARBA" id="ARBA00005819"/>
    </source>
</evidence>
<keyword evidence="8" id="KW-0175">Coiled coil</keyword>
<evidence type="ECO:0000313" key="12">
    <source>
        <dbReference type="Proteomes" id="UP001562354"/>
    </source>
</evidence>
<evidence type="ECO:0000256" key="3">
    <source>
        <dbReference type="ARBA" id="ARBA00022884"/>
    </source>
</evidence>
<comment type="subcellular location">
    <subcellularLocation>
        <location evidence="1">Nucleus</location>
        <location evidence="1">Nucleolus</location>
    </subcellularLocation>
</comment>
<dbReference type="CDD" id="cd12263">
    <property type="entry name" value="RRM_ABT1_like"/>
    <property type="match status" value="1"/>
</dbReference>
<accession>A0ABR3PBI6</accession>
<feature type="compositionally biased region" description="Acidic residues" evidence="9">
    <location>
        <begin position="14"/>
        <end position="29"/>
    </location>
</feature>
<feature type="compositionally biased region" description="Polar residues" evidence="9">
    <location>
        <begin position="307"/>
        <end position="317"/>
    </location>
</feature>
<evidence type="ECO:0000256" key="8">
    <source>
        <dbReference type="SAM" id="Coils"/>
    </source>
</evidence>
<name>A0ABR3PBI6_9PEZI</name>
<evidence type="ECO:0000256" key="1">
    <source>
        <dbReference type="ARBA" id="ARBA00004604"/>
    </source>
</evidence>
<feature type="compositionally biased region" description="Acidic residues" evidence="9">
    <location>
        <begin position="51"/>
        <end position="62"/>
    </location>
</feature>
<feature type="coiled-coil region" evidence="8">
    <location>
        <begin position="248"/>
        <end position="275"/>
    </location>
</feature>
<dbReference type="PROSITE" id="PS50102">
    <property type="entry name" value="RRM"/>
    <property type="match status" value="1"/>
</dbReference>
<protein>
    <recommendedName>
        <fullName evidence="6">18S rRNA factor 2</fullName>
    </recommendedName>
</protein>
<feature type="region of interest" description="Disordered" evidence="9">
    <location>
        <begin position="285"/>
        <end position="349"/>
    </location>
</feature>
<evidence type="ECO:0000313" key="11">
    <source>
        <dbReference type="EMBL" id="KAL1303523.1"/>
    </source>
</evidence>